<dbReference type="CDD" id="cd02859">
    <property type="entry name" value="E_set_AMPKbeta_like_N"/>
    <property type="match status" value="1"/>
</dbReference>
<evidence type="ECO:0000259" key="2">
    <source>
        <dbReference type="Pfam" id="PF16561"/>
    </source>
</evidence>
<evidence type="ECO:0000256" key="1">
    <source>
        <dbReference type="ARBA" id="ARBA00010926"/>
    </source>
</evidence>
<dbReference type="InterPro" id="IPR014756">
    <property type="entry name" value="Ig_E-set"/>
</dbReference>
<dbReference type="Proteomes" id="UP000525298">
    <property type="component" value="Unassembled WGS sequence"/>
</dbReference>
<evidence type="ECO:0000313" key="4">
    <source>
        <dbReference type="Proteomes" id="UP000525298"/>
    </source>
</evidence>
<dbReference type="RefSeq" id="WP_181549974.1">
    <property type="nucleotide sequence ID" value="NZ_JACDUS010000001.1"/>
</dbReference>
<dbReference type="EMBL" id="JACDUS010000001">
    <property type="protein sequence ID" value="MBA2880328.1"/>
    <property type="molecule type" value="Genomic_DNA"/>
</dbReference>
<keyword evidence="4" id="KW-1185">Reference proteome</keyword>
<sequence length="103" mass="11786">MDKTNKGRRRVTFRLAAPDAAEVSLGGSFNNWNNRKHLMKKKPGGFWEKIVMLPPGRYEYKFMIDGKWCLDPANRQSCDNSFGTRNSVIEVSAPPISLRARKK</sequence>
<comment type="similarity">
    <text evidence="1">Belongs to the 5'-AMP-activated protein kinase beta subunit family.</text>
</comment>
<reference evidence="3 4" key="1">
    <citation type="submission" date="2020-07" db="EMBL/GenBank/DDBJ databases">
        <title>Genomic Encyclopedia of Type Strains, Phase IV (KMG-IV): sequencing the most valuable type-strain genomes for metagenomic binning, comparative biology and taxonomic classification.</title>
        <authorList>
            <person name="Goeker M."/>
        </authorList>
    </citation>
    <scope>NUCLEOTIDE SEQUENCE [LARGE SCALE GENOMIC DNA]</scope>
    <source>
        <strain evidence="3 4">DSM 17721</strain>
    </source>
</reference>
<protein>
    <submittedName>
        <fullName evidence="3">1,4-alpha-glucan branching enzyme</fullName>
    </submittedName>
</protein>
<organism evidence="3 4">
    <name type="scientific">Desulfosalsimonas propionicica</name>
    <dbReference type="NCBI Taxonomy" id="332175"/>
    <lineage>
        <taxon>Bacteria</taxon>
        <taxon>Pseudomonadati</taxon>
        <taxon>Thermodesulfobacteriota</taxon>
        <taxon>Desulfobacteria</taxon>
        <taxon>Desulfobacterales</taxon>
        <taxon>Desulfosalsimonadaceae</taxon>
        <taxon>Desulfosalsimonas</taxon>
    </lineage>
</organism>
<dbReference type="SUPFAM" id="SSF81296">
    <property type="entry name" value="E set domains"/>
    <property type="match status" value="1"/>
</dbReference>
<gene>
    <name evidence="3" type="ORF">HNR65_000635</name>
</gene>
<dbReference type="Gene3D" id="2.60.40.10">
    <property type="entry name" value="Immunoglobulins"/>
    <property type="match status" value="1"/>
</dbReference>
<dbReference type="InterPro" id="IPR032640">
    <property type="entry name" value="AMPK1_CBM"/>
</dbReference>
<dbReference type="PANTHER" id="PTHR10343">
    <property type="entry name" value="5'-AMP-ACTIVATED PROTEIN KINASE , BETA SUBUNIT"/>
    <property type="match status" value="1"/>
</dbReference>
<accession>A0A7W0C719</accession>
<dbReference type="Pfam" id="PF16561">
    <property type="entry name" value="AMPK1_CBM"/>
    <property type="match status" value="1"/>
</dbReference>
<evidence type="ECO:0000313" key="3">
    <source>
        <dbReference type="EMBL" id="MBA2880328.1"/>
    </source>
</evidence>
<dbReference type="PANTHER" id="PTHR10343:SF84">
    <property type="entry name" value="5'-AMP-ACTIVATED PROTEIN KINASE SUBUNIT BETA-1"/>
    <property type="match status" value="1"/>
</dbReference>
<dbReference type="AlphaFoldDB" id="A0A7W0C719"/>
<feature type="domain" description="AMP-activated protein kinase glycogen-binding" evidence="2">
    <location>
        <begin position="19"/>
        <end position="94"/>
    </location>
</feature>
<dbReference type="InterPro" id="IPR013783">
    <property type="entry name" value="Ig-like_fold"/>
</dbReference>
<dbReference type="InterPro" id="IPR050827">
    <property type="entry name" value="CRP1_MDG1_kinase"/>
</dbReference>
<name>A0A7W0C719_9BACT</name>
<comment type="caution">
    <text evidence="3">The sequence shown here is derived from an EMBL/GenBank/DDBJ whole genome shotgun (WGS) entry which is preliminary data.</text>
</comment>
<proteinExistence type="inferred from homology"/>